<feature type="chain" id="PRO_5046162776" evidence="1">
    <location>
        <begin position="21"/>
        <end position="159"/>
    </location>
</feature>
<dbReference type="RefSeq" id="WP_379023753.1">
    <property type="nucleotide sequence ID" value="NZ_JBHRTA010000038.1"/>
</dbReference>
<proteinExistence type="predicted"/>
<dbReference type="InterPro" id="IPR032577">
    <property type="entry name" value="DUF4920"/>
</dbReference>
<comment type="caution">
    <text evidence="2">The sequence shown here is derived from an EMBL/GenBank/DDBJ whole genome shotgun (WGS) entry which is preliminary data.</text>
</comment>
<gene>
    <name evidence="2" type="ORF">ACFOET_14225</name>
</gene>
<keyword evidence="3" id="KW-1185">Reference proteome</keyword>
<organism evidence="2 3">
    <name type="scientific">Parapedobacter deserti</name>
    <dbReference type="NCBI Taxonomy" id="1912957"/>
    <lineage>
        <taxon>Bacteria</taxon>
        <taxon>Pseudomonadati</taxon>
        <taxon>Bacteroidota</taxon>
        <taxon>Sphingobacteriia</taxon>
        <taxon>Sphingobacteriales</taxon>
        <taxon>Sphingobacteriaceae</taxon>
        <taxon>Parapedobacter</taxon>
    </lineage>
</organism>
<feature type="signal peptide" evidence="1">
    <location>
        <begin position="1"/>
        <end position="20"/>
    </location>
</feature>
<dbReference type="Pfam" id="PF16267">
    <property type="entry name" value="DUF4920"/>
    <property type="match status" value="1"/>
</dbReference>
<accession>A0ABV7JLD0</accession>
<evidence type="ECO:0000256" key="1">
    <source>
        <dbReference type="SAM" id="SignalP"/>
    </source>
</evidence>
<dbReference type="EMBL" id="JBHRTA010000038">
    <property type="protein sequence ID" value="MFC3198774.1"/>
    <property type="molecule type" value="Genomic_DNA"/>
</dbReference>
<name>A0ABV7JLD0_9SPHI</name>
<evidence type="ECO:0000313" key="3">
    <source>
        <dbReference type="Proteomes" id="UP001595526"/>
    </source>
</evidence>
<sequence>MKRLIIIFIVSVCAASTLQAQDNIPPARSGAHYGKTVSKDGAITVHELEARLADDSVYTGKVTGKVVEVCKKKGCFIRVSREGDGAPILVRFKDYGFFMPQDIVGKTVVLEGQAKIEEVSVAQLQHFAEDAGKNAAEIAKITEPKTDINIVADGVVVVN</sequence>
<protein>
    <submittedName>
        <fullName evidence="2">DUF4920 domain-containing protein</fullName>
    </submittedName>
</protein>
<keyword evidence="1" id="KW-0732">Signal</keyword>
<reference evidence="3" key="1">
    <citation type="journal article" date="2019" name="Int. J. Syst. Evol. Microbiol.">
        <title>The Global Catalogue of Microorganisms (GCM) 10K type strain sequencing project: providing services to taxonomists for standard genome sequencing and annotation.</title>
        <authorList>
            <consortium name="The Broad Institute Genomics Platform"/>
            <consortium name="The Broad Institute Genome Sequencing Center for Infectious Disease"/>
            <person name="Wu L."/>
            <person name="Ma J."/>
        </authorList>
    </citation>
    <scope>NUCLEOTIDE SEQUENCE [LARGE SCALE GENOMIC DNA]</scope>
    <source>
        <strain evidence="3">KCTC 52416</strain>
    </source>
</reference>
<evidence type="ECO:0000313" key="2">
    <source>
        <dbReference type="EMBL" id="MFC3198774.1"/>
    </source>
</evidence>
<dbReference type="Proteomes" id="UP001595526">
    <property type="component" value="Unassembled WGS sequence"/>
</dbReference>